<evidence type="ECO:0000256" key="1">
    <source>
        <dbReference type="SAM" id="MobiDB-lite"/>
    </source>
</evidence>
<comment type="caution">
    <text evidence="2">The sequence shown here is derived from an EMBL/GenBank/DDBJ whole genome shotgun (WGS) entry which is preliminary data.</text>
</comment>
<name>A0A2G8SHT2_9APHY</name>
<organism evidence="2 3">
    <name type="scientific">Ganoderma sinense ZZ0214-1</name>
    <dbReference type="NCBI Taxonomy" id="1077348"/>
    <lineage>
        <taxon>Eukaryota</taxon>
        <taxon>Fungi</taxon>
        <taxon>Dikarya</taxon>
        <taxon>Basidiomycota</taxon>
        <taxon>Agaricomycotina</taxon>
        <taxon>Agaricomycetes</taxon>
        <taxon>Polyporales</taxon>
        <taxon>Polyporaceae</taxon>
        <taxon>Ganoderma</taxon>
    </lineage>
</organism>
<feature type="compositionally biased region" description="Polar residues" evidence="1">
    <location>
        <begin position="18"/>
        <end position="27"/>
    </location>
</feature>
<proteinExistence type="predicted"/>
<protein>
    <submittedName>
        <fullName evidence="2">Uncharacterized protein</fullName>
    </submittedName>
</protein>
<feature type="compositionally biased region" description="Basic and acidic residues" evidence="1">
    <location>
        <begin position="1"/>
        <end position="13"/>
    </location>
</feature>
<gene>
    <name evidence="2" type="ORF">GSI_04780</name>
</gene>
<feature type="region of interest" description="Disordered" evidence="1">
    <location>
        <begin position="1"/>
        <end position="34"/>
    </location>
</feature>
<keyword evidence="3" id="KW-1185">Reference proteome</keyword>
<feature type="region of interest" description="Disordered" evidence="1">
    <location>
        <begin position="156"/>
        <end position="176"/>
    </location>
</feature>
<accession>A0A2G8SHT2</accession>
<evidence type="ECO:0000313" key="2">
    <source>
        <dbReference type="EMBL" id="PIL33329.1"/>
    </source>
</evidence>
<reference evidence="2 3" key="1">
    <citation type="journal article" date="2015" name="Sci. Rep.">
        <title>Chromosome-level genome map provides insights into diverse defense mechanisms in the medicinal fungus Ganoderma sinense.</title>
        <authorList>
            <person name="Zhu Y."/>
            <person name="Xu J."/>
            <person name="Sun C."/>
            <person name="Zhou S."/>
            <person name="Xu H."/>
            <person name="Nelson D.R."/>
            <person name="Qian J."/>
            <person name="Song J."/>
            <person name="Luo H."/>
            <person name="Xiang L."/>
            <person name="Li Y."/>
            <person name="Xu Z."/>
            <person name="Ji A."/>
            <person name="Wang L."/>
            <person name="Lu S."/>
            <person name="Hayward A."/>
            <person name="Sun W."/>
            <person name="Li X."/>
            <person name="Schwartz D.C."/>
            <person name="Wang Y."/>
            <person name="Chen S."/>
        </authorList>
    </citation>
    <scope>NUCLEOTIDE SEQUENCE [LARGE SCALE GENOMIC DNA]</scope>
    <source>
        <strain evidence="2 3">ZZ0214-1</strain>
    </source>
</reference>
<evidence type="ECO:0000313" key="3">
    <source>
        <dbReference type="Proteomes" id="UP000230002"/>
    </source>
</evidence>
<dbReference type="AlphaFoldDB" id="A0A2G8SHT2"/>
<dbReference type="Proteomes" id="UP000230002">
    <property type="component" value="Unassembled WGS sequence"/>
</dbReference>
<sequence>MDVRETATSKTSEEAVANETQAYSISSGEGEPGWRTAVSAGRAIHNHSRLLGTDERARLPDSRYAIEARPASKFARSIAERPSRTLSNTLDEHPARQFPLGRILANEAQANFISIASRGHTPCISETPQDVVNPNRKHENPAYECCSVLDSRQGSRQVSLLDPDASPTTAHGKTDSGVHKHRRVCACALEPRSAWLATR</sequence>
<dbReference type="EMBL" id="AYKW01000008">
    <property type="protein sequence ID" value="PIL33329.1"/>
    <property type="molecule type" value="Genomic_DNA"/>
</dbReference>